<evidence type="ECO:0000313" key="3">
    <source>
        <dbReference type="Proteomes" id="UP000351155"/>
    </source>
</evidence>
<organism evidence="2 3">
    <name type="scientific">Enterobacter cancerogenus</name>
    <dbReference type="NCBI Taxonomy" id="69218"/>
    <lineage>
        <taxon>Bacteria</taxon>
        <taxon>Pseudomonadati</taxon>
        <taxon>Pseudomonadota</taxon>
        <taxon>Gammaproteobacteria</taxon>
        <taxon>Enterobacterales</taxon>
        <taxon>Enterobacteriaceae</taxon>
        <taxon>Enterobacter</taxon>
        <taxon>Enterobacter cloacae complex</taxon>
    </lineage>
</organism>
<gene>
    <name evidence="2" type="ORF">NCTC12126_05286</name>
</gene>
<feature type="region of interest" description="Disordered" evidence="1">
    <location>
        <begin position="1"/>
        <end position="23"/>
    </location>
</feature>
<proteinExistence type="predicted"/>
<evidence type="ECO:0000256" key="1">
    <source>
        <dbReference type="SAM" id="MobiDB-lite"/>
    </source>
</evidence>
<evidence type="ECO:0000313" key="2">
    <source>
        <dbReference type="EMBL" id="VFS44011.1"/>
    </source>
</evidence>
<dbReference type="Proteomes" id="UP000351155">
    <property type="component" value="Unassembled WGS sequence"/>
</dbReference>
<protein>
    <submittedName>
        <fullName evidence="2">Uncharacterized protein</fullName>
    </submittedName>
</protein>
<name>A0A484Z8X5_9ENTR</name>
<accession>A0A484Z8X5</accession>
<reference evidence="2 3" key="1">
    <citation type="submission" date="2019-03" db="EMBL/GenBank/DDBJ databases">
        <authorList>
            <consortium name="Pathogen Informatics"/>
        </authorList>
    </citation>
    <scope>NUCLEOTIDE SEQUENCE [LARGE SCALE GENOMIC DNA]</scope>
    <source>
        <strain evidence="2 3">NCTC12126</strain>
    </source>
</reference>
<sequence>MARRHFSNPRAHGAAADNSDGVKRRHHLISRKVWRALRQERADAFAVIIAAPGQALVIPLQSRAGHRGWLVFGGVNCLPWISPRPKVGCEAKCSASCCAVAESCSSSTTCQIIPHASACSALSLSPSSASPIARARPAIRGSSQVPPQSGTKPSLLNAITKLAERAAIHHVATERQRSARPAATPLTAQITGFAVSPDGEPAGYRRFPPTSRDPAPGR</sequence>
<feature type="region of interest" description="Disordered" evidence="1">
    <location>
        <begin position="192"/>
        <end position="218"/>
    </location>
</feature>
<dbReference type="EMBL" id="CAADIW010000070">
    <property type="protein sequence ID" value="VFS44011.1"/>
    <property type="molecule type" value="Genomic_DNA"/>
</dbReference>
<dbReference type="AlphaFoldDB" id="A0A484Z8X5"/>